<dbReference type="Gene3D" id="3.40.50.2000">
    <property type="entry name" value="Glycogen Phosphorylase B"/>
    <property type="match status" value="1"/>
</dbReference>
<dbReference type="RefSeq" id="WP_281803864.1">
    <property type="nucleotide sequence ID" value="NZ_BSEC01000001.1"/>
</dbReference>
<dbReference type="Pfam" id="PF13432">
    <property type="entry name" value="TPR_16"/>
    <property type="match status" value="2"/>
</dbReference>
<dbReference type="InterPro" id="IPR051939">
    <property type="entry name" value="Glycosyltr_41/O-GlcNAc_trsf"/>
</dbReference>
<dbReference type="AlphaFoldDB" id="A0A9W6GVR1"/>
<dbReference type="Pfam" id="PF13844">
    <property type="entry name" value="Glyco_transf_41"/>
    <property type="match status" value="2"/>
</dbReference>
<dbReference type="Pfam" id="PF00515">
    <property type="entry name" value="TPR_1"/>
    <property type="match status" value="1"/>
</dbReference>
<evidence type="ECO:0000256" key="4">
    <source>
        <dbReference type="ARBA" id="ARBA00022676"/>
    </source>
</evidence>
<dbReference type="PROSITE" id="PS50005">
    <property type="entry name" value="TPR"/>
    <property type="match status" value="7"/>
</dbReference>
<sequence>MHPELGKIIARGVALQSEGDLNAAELQFNKGLRIDPRHFDLLHLLGVLALRKNEIPKSADYLARAAEQNPNDFRVFTYLCVAQLKLGALDNAFESASRAIGLKPDCAEAYLNRGYIYMCRSQFDDALNDFARAANLKRNYEDAHLNRGIALHKLNRFEDALDAYATALSINPRRSETYDNLGQTLVSLNRLEEAVASHDAAVAINPRNAIFFYNRGIALHECGRLAEALQSYSSAIDLDPFFAEARNNLGNVLQAQKRLDEAFDSYNRAITLNPHFPAPHNNLGEILREQGRFDEALESCARAIQLNPEFAEAYSNQADALAELGRLDEAVESYRMALSLNPRLTRAYSNMILNLNYREDSTAESIRCEARRFGELAASLRNHRYIQWRTQRYPSKLRIGFVSGDLRNHPVGYFTQALFPRLAQSGFEMFAYPTLAAEDDLTTRIKGCFRGWRPLVGLDDRKAAATIYADELHILLDLAGHTGMNRLPVFAYKPAPIQISWLGYCGTTGVAEMDYLLGDAIVTPERDENHFCEKIWRLPDAYWCFSPPSEQITPGPLPALQNKSVTFGCFNNLKKVNPRVISVWSRLLTAVPGAKLLLKAKQLSSEPTRSDIIGKFASHGVPPERLVLEGHSTRSDYLEAYNRVDIALDTFPFPGGATSLEGLWMGVPFITMKGDRFYSHNGEAIAATAGLFDWIANNEQEYVQKAIEISMKWDDLAGLRRALRDRVRVSPLFDAHRFSEQFERTLREIWEQWAQANCEDQGRASDVAIAHPKSQ</sequence>
<organism evidence="10 11">
    <name type="scientific">Methylocystis echinoides</name>
    <dbReference type="NCBI Taxonomy" id="29468"/>
    <lineage>
        <taxon>Bacteria</taxon>
        <taxon>Pseudomonadati</taxon>
        <taxon>Pseudomonadota</taxon>
        <taxon>Alphaproteobacteria</taxon>
        <taxon>Hyphomicrobiales</taxon>
        <taxon>Methylocystaceae</taxon>
        <taxon>Methylocystis</taxon>
    </lineage>
</organism>
<dbReference type="GO" id="GO:0097363">
    <property type="term" value="F:protein O-acetylglucosaminyltransferase activity"/>
    <property type="evidence" value="ECO:0007669"/>
    <property type="project" value="UniProtKB-EC"/>
</dbReference>
<accession>A0A9W6GVR1</accession>
<feature type="repeat" description="TPR" evidence="8">
    <location>
        <begin position="141"/>
        <end position="174"/>
    </location>
</feature>
<dbReference type="InterPro" id="IPR011990">
    <property type="entry name" value="TPR-like_helical_dom_sf"/>
</dbReference>
<evidence type="ECO:0000256" key="6">
    <source>
        <dbReference type="ARBA" id="ARBA00022737"/>
    </source>
</evidence>
<reference evidence="10" key="1">
    <citation type="journal article" date="2023" name="Int. J. Syst. Evol. Microbiol.">
        <title>Methylocystis iwaonis sp. nov., a type II methane-oxidizing bacterium from surface soil of a rice paddy field in Japan, and emended description of the genus Methylocystis (ex Whittenbury et al. 1970) Bowman et al. 1993.</title>
        <authorList>
            <person name="Kaise H."/>
            <person name="Sawadogo J.B."/>
            <person name="Alam M.S."/>
            <person name="Ueno C."/>
            <person name="Dianou D."/>
            <person name="Shinjo R."/>
            <person name="Asakawa S."/>
        </authorList>
    </citation>
    <scope>NUCLEOTIDE SEQUENCE</scope>
    <source>
        <strain evidence="10">LMG27198</strain>
    </source>
</reference>
<evidence type="ECO:0000256" key="7">
    <source>
        <dbReference type="ARBA" id="ARBA00022803"/>
    </source>
</evidence>
<dbReference type="PANTHER" id="PTHR44835:SF1">
    <property type="entry name" value="PROTEIN O-GLCNAC TRANSFERASE"/>
    <property type="match status" value="1"/>
</dbReference>
<keyword evidence="5" id="KW-0808">Transferase</keyword>
<comment type="pathway">
    <text evidence="1">Protein modification; protein glycosylation.</text>
</comment>
<dbReference type="InterPro" id="IPR019734">
    <property type="entry name" value="TPR_rpt"/>
</dbReference>
<dbReference type="Pfam" id="PF13414">
    <property type="entry name" value="TPR_11"/>
    <property type="match status" value="1"/>
</dbReference>
<feature type="repeat" description="TPR" evidence="8">
    <location>
        <begin position="243"/>
        <end position="276"/>
    </location>
</feature>
<name>A0A9W6GVR1_9HYPH</name>
<feature type="repeat" description="TPR" evidence="8">
    <location>
        <begin position="175"/>
        <end position="208"/>
    </location>
</feature>
<proteinExistence type="inferred from homology"/>
<dbReference type="SMART" id="SM00028">
    <property type="entry name" value="TPR"/>
    <property type="match status" value="10"/>
</dbReference>
<evidence type="ECO:0000256" key="3">
    <source>
        <dbReference type="ARBA" id="ARBA00011970"/>
    </source>
</evidence>
<dbReference type="Proteomes" id="UP001144323">
    <property type="component" value="Unassembled WGS sequence"/>
</dbReference>
<evidence type="ECO:0000313" key="10">
    <source>
        <dbReference type="EMBL" id="GLI93826.1"/>
    </source>
</evidence>
<dbReference type="Gene3D" id="3.40.50.11380">
    <property type="match status" value="1"/>
</dbReference>
<keyword evidence="4" id="KW-0328">Glycosyltransferase</keyword>
<evidence type="ECO:0000256" key="1">
    <source>
        <dbReference type="ARBA" id="ARBA00004922"/>
    </source>
</evidence>
<feature type="repeat" description="TPR" evidence="8">
    <location>
        <begin position="311"/>
        <end position="344"/>
    </location>
</feature>
<evidence type="ECO:0000256" key="2">
    <source>
        <dbReference type="ARBA" id="ARBA00005386"/>
    </source>
</evidence>
<keyword evidence="6" id="KW-0677">Repeat</keyword>
<feature type="domain" description="O-GlcNAc transferase C-terminal" evidence="9">
    <location>
        <begin position="560"/>
        <end position="740"/>
    </location>
</feature>
<dbReference type="PROSITE" id="PS50293">
    <property type="entry name" value="TPR_REGION"/>
    <property type="match status" value="4"/>
</dbReference>
<evidence type="ECO:0000259" key="9">
    <source>
        <dbReference type="Pfam" id="PF13844"/>
    </source>
</evidence>
<keyword evidence="11" id="KW-1185">Reference proteome</keyword>
<dbReference type="EC" id="2.4.1.255" evidence="3"/>
<dbReference type="SUPFAM" id="SSF48452">
    <property type="entry name" value="TPR-like"/>
    <property type="match status" value="2"/>
</dbReference>
<evidence type="ECO:0000256" key="8">
    <source>
        <dbReference type="PROSITE-ProRule" id="PRU00339"/>
    </source>
</evidence>
<protein>
    <recommendedName>
        <fullName evidence="3">protein O-GlcNAc transferase</fullName>
        <ecNumber evidence="3">2.4.1.255</ecNumber>
    </recommendedName>
</protein>
<comment type="similarity">
    <text evidence="2">Belongs to the glycosyltransferase 41 family. O-GlcNAc transferase subfamily.</text>
</comment>
<evidence type="ECO:0000256" key="5">
    <source>
        <dbReference type="ARBA" id="ARBA00022679"/>
    </source>
</evidence>
<feature type="repeat" description="TPR" evidence="8">
    <location>
        <begin position="277"/>
        <end position="310"/>
    </location>
</feature>
<dbReference type="Gene3D" id="1.25.40.10">
    <property type="entry name" value="Tetratricopeptide repeat domain"/>
    <property type="match status" value="4"/>
</dbReference>
<dbReference type="InterPro" id="IPR029489">
    <property type="entry name" value="OGT/SEC/SPY_C"/>
</dbReference>
<evidence type="ECO:0000313" key="11">
    <source>
        <dbReference type="Proteomes" id="UP001144323"/>
    </source>
</evidence>
<dbReference type="PANTHER" id="PTHR44835">
    <property type="entry name" value="UDP-N-ACETYLGLUCOSAMINE--PEPTIDE N-ACETYLGLUCOSAMINYLTRANSFERASE SPINDLY-RELATED"/>
    <property type="match status" value="1"/>
</dbReference>
<feature type="repeat" description="TPR" evidence="8">
    <location>
        <begin position="209"/>
        <end position="242"/>
    </location>
</feature>
<keyword evidence="7 8" id="KW-0802">TPR repeat</keyword>
<dbReference type="EMBL" id="BSEC01000001">
    <property type="protein sequence ID" value="GLI93826.1"/>
    <property type="molecule type" value="Genomic_DNA"/>
</dbReference>
<feature type="repeat" description="TPR" evidence="8">
    <location>
        <begin position="107"/>
        <end position="140"/>
    </location>
</feature>
<dbReference type="Pfam" id="PF13181">
    <property type="entry name" value="TPR_8"/>
    <property type="match status" value="1"/>
</dbReference>
<feature type="domain" description="O-GlcNAc transferase C-terminal" evidence="9">
    <location>
        <begin position="392"/>
        <end position="543"/>
    </location>
</feature>
<gene>
    <name evidence="10" type="ORF">LMG27198_28180</name>
</gene>
<comment type="caution">
    <text evidence="10">The sequence shown here is derived from an EMBL/GenBank/DDBJ whole genome shotgun (WGS) entry which is preliminary data.</text>
</comment>